<dbReference type="GO" id="GO:0003700">
    <property type="term" value="F:DNA-binding transcription factor activity"/>
    <property type="evidence" value="ECO:0007669"/>
    <property type="project" value="InterPro"/>
</dbReference>
<dbReference type="AlphaFoldDB" id="A0AAE6CB74"/>
<keyword evidence="1" id="KW-0805">Transcription regulation</keyword>
<evidence type="ECO:0000256" key="2">
    <source>
        <dbReference type="ARBA" id="ARBA00023125"/>
    </source>
</evidence>
<evidence type="ECO:0000256" key="1">
    <source>
        <dbReference type="ARBA" id="ARBA00023015"/>
    </source>
</evidence>
<dbReference type="Proteomes" id="UP000288972">
    <property type="component" value="Chromosome"/>
</dbReference>
<sequence length="263" mass="29086">MMLVKPFGRAIGIAATKCVDRPGEHSMHSIGGFSGGARAARGRSTGGSKVDQAYLALKRAIVSGALQPETPIDKNEWCARFDVSKLSITTAVNRLAFEGLVVVEPQRGSYVAKIHLEDVRQWMLMRRALEVEIVGVCAASMSDDAIATLGQNLAYQKAAIASGDLEGFHELDTRFHRQMTESLSLARVGEVLDPIRTHLERVRRTLLPEPGRPKGTYTEHEAIFRGIADRNPEKARREMANHLDRVARELQAFVEKHPGFFES</sequence>
<dbReference type="PANTHER" id="PTHR43537:SF5">
    <property type="entry name" value="UXU OPERON TRANSCRIPTIONAL REGULATOR"/>
    <property type="match status" value="1"/>
</dbReference>
<dbReference type="Gene3D" id="1.10.10.10">
    <property type="entry name" value="Winged helix-like DNA-binding domain superfamily/Winged helix DNA-binding domain"/>
    <property type="match status" value="1"/>
</dbReference>
<proteinExistence type="predicted"/>
<dbReference type="InterPro" id="IPR036388">
    <property type="entry name" value="WH-like_DNA-bd_sf"/>
</dbReference>
<keyword evidence="3" id="KW-0804">Transcription</keyword>
<dbReference type="GO" id="GO:0003677">
    <property type="term" value="F:DNA binding"/>
    <property type="evidence" value="ECO:0007669"/>
    <property type="project" value="UniProtKB-KW"/>
</dbReference>
<dbReference type="SUPFAM" id="SSF48008">
    <property type="entry name" value="GntR ligand-binding domain-like"/>
    <property type="match status" value="1"/>
</dbReference>
<name>A0AAE6CB74_9BRAD</name>
<dbReference type="Pfam" id="PF00392">
    <property type="entry name" value="GntR"/>
    <property type="match status" value="1"/>
</dbReference>
<dbReference type="SUPFAM" id="SSF46785">
    <property type="entry name" value="Winged helix' DNA-binding domain"/>
    <property type="match status" value="1"/>
</dbReference>
<evidence type="ECO:0000313" key="6">
    <source>
        <dbReference type="Proteomes" id="UP000288972"/>
    </source>
</evidence>
<dbReference type="Pfam" id="PF07729">
    <property type="entry name" value="FCD"/>
    <property type="match status" value="1"/>
</dbReference>
<keyword evidence="2" id="KW-0238">DNA-binding</keyword>
<dbReference type="KEGG" id="bgz:XH91_31885"/>
<reference evidence="5 6" key="1">
    <citation type="submission" date="2018-06" db="EMBL/GenBank/DDBJ databases">
        <title>Comparative genomics of rhizobia nodulating Arachis hypogaea in China.</title>
        <authorList>
            <person name="Li Y."/>
        </authorList>
    </citation>
    <scope>NUCLEOTIDE SEQUENCE [LARGE SCALE GENOMIC DNA]</scope>
    <source>
        <strain evidence="5 6">CCBAU 51670</strain>
    </source>
</reference>
<dbReference type="SMART" id="SM00895">
    <property type="entry name" value="FCD"/>
    <property type="match status" value="1"/>
</dbReference>
<protein>
    <submittedName>
        <fullName evidence="5">GntR family transcriptional regulator</fullName>
    </submittedName>
</protein>
<dbReference type="InterPro" id="IPR000524">
    <property type="entry name" value="Tscrpt_reg_HTH_GntR"/>
</dbReference>
<dbReference type="InterPro" id="IPR011711">
    <property type="entry name" value="GntR_C"/>
</dbReference>
<dbReference type="Gene3D" id="1.20.120.530">
    <property type="entry name" value="GntR ligand-binding domain-like"/>
    <property type="match status" value="1"/>
</dbReference>
<accession>A0AAE6CB74</accession>
<organism evidence="5 6">
    <name type="scientific">Bradyrhizobium guangzhouense</name>
    <dbReference type="NCBI Taxonomy" id="1325095"/>
    <lineage>
        <taxon>Bacteria</taxon>
        <taxon>Pseudomonadati</taxon>
        <taxon>Pseudomonadota</taxon>
        <taxon>Alphaproteobacteria</taxon>
        <taxon>Hyphomicrobiales</taxon>
        <taxon>Nitrobacteraceae</taxon>
        <taxon>Bradyrhizobium</taxon>
    </lineage>
</organism>
<dbReference type="EMBL" id="CP030053">
    <property type="protein sequence ID" value="QAU49508.1"/>
    <property type="molecule type" value="Genomic_DNA"/>
</dbReference>
<evidence type="ECO:0000256" key="3">
    <source>
        <dbReference type="ARBA" id="ARBA00023163"/>
    </source>
</evidence>
<evidence type="ECO:0000313" key="5">
    <source>
        <dbReference type="EMBL" id="QAU49508.1"/>
    </source>
</evidence>
<dbReference type="PANTHER" id="PTHR43537">
    <property type="entry name" value="TRANSCRIPTIONAL REGULATOR, GNTR FAMILY"/>
    <property type="match status" value="1"/>
</dbReference>
<dbReference type="InterPro" id="IPR036390">
    <property type="entry name" value="WH_DNA-bd_sf"/>
</dbReference>
<dbReference type="InterPro" id="IPR008920">
    <property type="entry name" value="TF_FadR/GntR_C"/>
</dbReference>
<feature type="domain" description="HTH gntR-type" evidence="4">
    <location>
        <begin position="47"/>
        <end position="114"/>
    </location>
</feature>
<dbReference type="SMART" id="SM00345">
    <property type="entry name" value="HTH_GNTR"/>
    <property type="match status" value="1"/>
</dbReference>
<gene>
    <name evidence="5" type="ORF">XH91_31885</name>
</gene>
<dbReference type="PROSITE" id="PS50949">
    <property type="entry name" value="HTH_GNTR"/>
    <property type="match status" value="1"/>
</dbReference>
<evidence type="ECO:0000259" key="4">
    <source>
        <dbReference type="PROSITE" id="PS50949"/>
    </source>
</evidence>